<gene>
    <name evidence="1" type="ORF">UFOPK3522_00808</name>
    <name evidence="2" type="ORF">UFOPK4175_00843</name>
</gene>
<accession>A0A6J5ZLM8</accession>
<organism evidence="1">
    <name type="scientific">freshwater metagenome</name>
    <dbReference type="NCBI Taxonomy" id="449393"/>
    <lineage>
        <taxon>unclassified sequences</taxon>
        <taxon>metagenomes</taxon>
        <taxon>ecological metagenomes</taxon>
    </lineage>
</organism>
<dbReference type="EMBL" id="CAFBPX010000146">
    <property type="protein sequence ID" value="CAB5035774.1"/>
    <property type="molecule type" value="Genomic_DNA"/>
</dbReference>
<proteinExistence type="predicted"/>
<dbReference type="EMBL" id="CAESAO010000057">
    <property type="protein sequence ID" value="CAB4343225.1"/>
    <property type="molecule type" value="Genomic_DNA"/>
</dbReference>
<dbReference type="AlphaFoldDB" id="A0A6J5ZLM8"/>
<protein>
    <submittedName>
        <fullName evidence="1">Unannotated protein</fullName>
    </submittedName>
</protein>
<sequence>MIAKILFMPIGLLLGTVLAKRVGQTTFADGWERTRGAEPPTATTELASWPEVIAAAALKGSIIAVTTATFTRAGASGFRYITGFWPGERTRPPAARLQARGD</sequence>
<dbReference type="InterPro" id="IPR025329">
    <property type="entry name" value="DUF4235"/>
</dbReference>
<reference evidence="1" key="1">
    <citation type="submission" date="2020-05" db="EMBL/GenBank/DDBJ databases">
        <authorList>
            <person name="Chiriac C."/>
            <person name="Salcher M."/>
            <person name="Ghai R."/>
            <person name="Kavagutti S V."/>
        </authorList>
    </citation>
    <scope>NUCLEOTIDE SEQUENCE</scope>
</reference>
<name>A0A6J5ZLM8_9ZZZZ</name>
<dbReference type="Pfam" id="PF14019">
    <property type="entry name" value="DUF4235"/>
    <property type="match status" value="1"/>
</dbReference>
<evidence type="ECO:0000313" key="1">
    <source>
        <dbReference type="EMBL" id="CAB4343225.1"/>
    </source>
</evidence>
<evidence type="ECO:0000313" key="2">
    <source>
        <dbReference type="EMBL" id="CAB5035774.1"/>
    </source>
</evidence>